<evidence type="ECO:0000313" key="2">
    <source>
        <dbReference type="EMBL" id="CAD8357303.1"/>
    </source>
</evidence>
<reference evidence="2" key="1">
    <citation type="submission" date="2021-01" db="EMBL/GenBank/DDBJ databases">
        <authorList>
            <person name="Corre E."/>
            <person name="Pelletier E."/>
            <person name="Niang G."/>
            <person name="Scheremetjew M."/>
            <person name="Finn R."/>
            <person name="Kale V."/>
            <person name="Holt S."/>
            <person name="Cochrane G."/>
            <person name="Meng A."/>
            <person name="Brown T."/>
            <person name="Cohen L."/>
        </authorList>
    </citation>
    <scope>NUCLEOTIDE SEQUENCE</scope>
    <source>
        <strain evidence="2">Pbaha01</strain>
    </source>
</reference>
<dbReference type="AlphaFoldDB" id="A0A7S0FG23"/>
<proteinExistence type="predicted"/>
<protein>
    <submittedName>
        <fullName evidence="2">Uncharacterized protein</fullName>
    </submittedName>
</protein>
<evidence type="ECO:0000256" key="1">
    <source>
        <dbReference type="SAM" id="MobiDB-lite"/>
    </source>
</evidence>
<sequence length="159" mass="16737">MDHHGPSACGLKCRAGADTNVADIRQPVGCLALDPEQTRAALGELLMWKDKPTFAPEFLTGPVGEIGAAPEAGEDEGTPSSGEEPEASAVQAVPWPREEEGHEPGKMIDGYSYMAELQAVGGDFVHGFVDLGCFLAAGFKVSCHGSRFPRPPSVSKSLE</sequence>
<organism evidence="2">
    <name type="scientific">Pyrodinium bahamense</name>
    <dbReference type="NCBI Taxonomy" id="73915"/>
    <lineage>
        <taxon>Eukaryota</taxon>
        <taxon>Sar</taxon>
        <taxon>Alveolata</taxon>
        <taxon>Dinophyceae</taxon>
        <taxon>Gonyaulacales</taxon>
        <taxon>Pyrocystaceae</taxon>
        <taxon>Pyrodinium</taxon>
    </lineage>
</organism>
<name>A0A7S0FG23_9DINO</name>
<feature type="region of interest" description="Disordered" evidence="1">
    <location>
        <begin position="59"/>
        <end position="103"/>
    </location>
</feature>
<dbReference type="EMBL" id="HBEG01021009">
    <property type="protein sequence ID" value="CAD8357303.1"/>
    <property type="molecule type" value="Transcribed_RNA"/>
</dbReference>
<gene>
    <name evidence="2" type="ORF">PBAH0796_LOCUS12670</name>
</gene>
<accession>A0A7S0FG23</accession>